<dbReference type="InterPro" id="IPR012942">
    <property type="entry name" value="SRR1-like"/>
</dbReference>
<evidence type="ECO:0000313" key="3">
    <source>
        <dbReference type="EMBL" id="KAK4151106.1"/>
    </source>
</evidence>
<name>A0AAN6VHU2_9PEZI</name>
<dbReference type="PANTHER" id="PTHR42080:SF1">
    <property type="entry name" value="SRR1-LIKE DOMAIN-CONTAINING PROTEIN"/>
    <property type="match status" value="1"/>
</dbReference>
<reference evidence="3" key="1">
    <citation type="journal article" date="2023" name="Mol. Phylogenet. Evol.">
        <title>Genome-scale phylogeny and comparative genomics of the fungal order Sordariales.</title>
        <authorList>
            <person name="Hensen N."/>
            <person name="Bonometti L."/>
            <person name="Westerberg I."/>
            <person name="Brannstrom I.O."/>
            <person name="Guillou S."/>
            <person name="Cros-Aarteil S."/>
            <person name="Calhoun S."/>
            <person name="Haridas S."/>
            <person name="Kuo A."/>
            <person name="Mondo S."/>
            <person name="Pangilinan J."/>
            <person name="Riley R."/>
            <person name="LaButti K."/>
            <person name="Andreopoulos B."/>
            <person name="Lipzen A."/>
            <person name="Chen C."/>
            <person name="Yan M."/>
            <person name="Daum C."/>
            <person name="Ng V."/>
            <person name="Clum A."/>
            <person name="Steindorff A."/>
            <person name="Ohm R.A."/>
            <person name="Martin F."/>
            <person name="Silar P."/>
            <person name="Natvig D.O."/>
            <person name="Lalanne C."/>
            <person name="Gautier V."/>
            <person name="Ament-Velasquez S.L."/>
            <person name="Kruys A."/>
            <person name="Hutchinson M.I."/>
            <person name="Powell A.J."/>
            <person name="Barry K."/>
            <person name="Miller A.N."/>
            <person name="Grigoriev I.V."/>
            <person name="Debuchy R."/>
            <person name="Gladieux P."/>
            <person name="Hiltunen Thoren M."/>
            <person name="Johannesson H."/>
        </authorList>
    </citation>
    <scope>NUCLEOTIDE SEQUENCE</scope>
    <source>
        <strain evidence="3">CBS 538.74</strain>
    </source>
</reference>
<feature type="region of interest" description="Disordered" evidence="1">
    <location>
        <begin position="1"/>
        <end position="45"/>
    </location>
</feature>
<keyword evidence="4" id="KW-1185">Reference proteome</keyword>
<dbReference type="AlphaFoldDB" id="A0AAN6VHU2"/>
<dbReference type="Proteomes" id="UP001302745">
    <property type="component" value="Unassembled WGS sequence"/>
</dbReference>
<dbReference type="Pfam" id="PF07985">
    <property type="entry name" value="SRR1"/>
    <property type="match status" value="1"/>
</dbReference>
<evidence type="ECO:0000259" key="2">
    <source>
        <dbReference type="Pfam" id="PF07985"/>
    </source>
</evidence>
<organism evidence="3 4">
    <name type="scientific">Chaetomidium leptoderma</name>
    <dbReference type="NCBI Taxonomy" id="669021"/>
    <lineage>
        <taxon>Eukaryota</taxon>
        <taxon>Fungi</taxon>
        <taxon>Dikarya</taxon>
        <taxon>Ascomycota</taxon>
        <taxon>Pezizomycotina</taxon>
        <taxon>Sordariomycetes</taxon>
        <taxon>Sordariomycetidae</taxon>
        <taxon>Sordariales</taxon>
        <taxon>Chaetomiaceae</taxon>
        <taxon>Chaetomidium</taxon>
    </lineage>
</organism>
<reference evidence="3" key="2">
    <citation type="submission" date="2023-05" db="EMBL/GenBank/DDBJ databases">
        <authorList>
            <consortium name="Lawrence Berkeley National Laboratory"/>
            <person name="Steindorff A."/>
            <person name="Hensen N."/>
            <person name="Bonometti L."/>
            <person name="Westerberg I."/>
            <person name="Brannstrom I.O."/>
            <person name="Guillou S."/>
            <person name="Cros-Aarteil S."/>
            <person name="Calhoun S."/>
            <person name="Haridas S."/>
            <person name="Kuo A."/>
            <person name="Mondo S."/>
            <person name="Pangilinan J."/>
            <person name="Riley R."/>
            <person name="Labutti K."/>
            <person name="Andreopoulos B."/>
            <person name="Lipzen A."/>
            <person name="Chen C."/>
            <person name="Yanf M."/>
            <person name="Daum C."/>
            <person name="Ng V."/>
            <person name="Clum A."/>
            <person name="Ohm R."/>
            <person name="Martin F."/>
            <person name="Silar P."/>
            <person name="Natvig D."/>
            <person name="Lalanne C."/>
            <person name="Gautier V."/>
            <person name="Ament-Velasquez S.L."/>
            <person name="Kruys A."/>
            <person name="Hutchinson M.I."/>
            <person name="Powell A.J."/>
            <person name="Barry K."/>
            <person name="Miller A.N."/>
            <person name="Grigoriev I.V."/>
            <person name="Debuchy R."/>
            <person name="Gladieux P."/>
            <person name="Thoren M.H."/>
            <person name="Johannesson H."/>
        </authorList>
    </citation>
    <scope>NUCLEOTIDE SEQUENCE</scope>
    <source>
        <strain evidence="3">CBS 538.74</strain>
    </source>
</reference>
<gene>
    <name evidence="3" type="ORF">C8A00DRAFT_17454</name>
</gene>
<protein>
    <recommendedName>
        <fullName evidence="2">SRR1-like domain-containing protein</fullName>
    </recommendedName>
</protein>
<proteinExistence type="predicted"/>
<feature type="domain" description="SRR1-like" evidence="2">
    <location>
        <begin position="80"/>
        <end position="203"/>
    </location>
</feature>
<dbReference type="EMBL" id="MU857032">
    <property type="protein sequence ID" value="KAK4151106.1"/>
    <property type="molecule type" value="Genomic_DNA"/>
</dbReference>
<dbReference type="PANTHER" id="PTHR42080">
    <property type="entry name" value="SRR1 DOMAIN-CONTAINING PROTEIN"/>
    <property type="match status" value="1"/>
</dbReference>
<evidence type="ECO:0000313" key="4">
    <source>
        <dbReference type="Proteomes" id="UP001302745"/>
    </source>
</evidence>
<accession>A0AAN6VHU2</accession>
<sequence length="251" mass="28002">MDGHDGEWNQVKRKGGRLRNVPAPTNEATDSRSDGIRPNPNPELSVDDLLKYHETVTKDWQASEWWDQVRQVLKTASSQPNCPVITKAVCLGTGPYEPSNGSSTARRTAHMQTAAFCYIVDHLKSKSGRDIDCVVQEPRFTQTDNEFCTKLGLEAVESPGAFSLVDENTLLFGIHMELEIYNQALAKLPGIYVGASLEEWEKVVDQAAVGGSEGPLTAFSRMVAGYDTYAFPDLDYMFSSTVMYWRREKKP</sequence>
<comment type="caution">
    <text evidence="3">The sequence shown here is derived from an EMBL/GenBank/DDBJ whole genome shotgun (WGS) entry which is preliminary data.</text>
</comment>
<evidence type="ECO:0000256" key="1">
    <source>
        <dbReference type="SAM" id="MobiDB-lite"/>
    </source>
</evidence>